<evidence type="ECO:0000256" key="2">
    <source>
        <dbReference type="ARBA" id="ARBA00022448"/>
    </source>
</evidence>
<evidence type="ECO:0000313" key="12">
    <source>
        <dbReference type="Proteomes" id="UP000320048"/>
    </source>
</evidence>
<keyword evidence="2" id="KW-0813">Transport</keyword>
<reference evidence="11 12" key="1">
    <citation type="journal article" date="2019" name="Nat. Microbiol.">
        <title>Mediterranean grassland soil C-N compound turnover is dependent on rainfall and depth, and is mediated by genomically divergent microorganisms.</title>
        <authorList>
            <person name="Diamond S."/>
            <person name="Andeer P.F."/>
            <person name="Li Z."/>
            <person name="Crits-Christoph A."/>
            <person name="Burstein D."/>
            <person name="Anantharaman K."/>
            <person name="Lane K.R."/>
            <person name="Thomas B.C."/>
            <person name="Pan C."/>
            <person name="Northen T.R."/>
            <person name="Banfield J.F."/>
        </authorList>
    </citation>
    <scope>NUCLEOTIDE SEQUENCE [LARGE SCALE GENOMIC DNA]</scope>
    <source>
        <strain evidence="11">NP_7</strain>
    </source>
</reference>
<evidence type="ECO:0000256" key="4">
    <source>
        <dbReference type="ARBA" id="ARBA00022597"/>
    </source>
</evidence>
<dbReference type="SUPFAM" id="SSF52540">
    <property type="entry name" value="P-loop containing nucleoside triphosphate hydrolases"/>
    <property type="match status" value="2"/>
</dbReference>
<accession>A0A537JI22</accession>
<dbReference type="PROSITE" id="PS50893">
    <property type="entry name" value="ABC_TRANSPORTER_2"/>
    <property type="match status" value="2"/>
</dbReference>
<dbReference type="PROSITE" id="PS00211">
    <property type="entry name" value="ABC_TRANSPORTER_1"/>
    <property type="match status" value="1"/>
</dbReference>
<dbReference type="PANTHER" id="PTHR43790">
    <property type="entry name" value="CARBOHYDRATE TRANSPORT ATP-BINDING PROTEIN MG119-RELATED"/>
    <property type="match status" value="1"/>
</dbReference>
<evidence type="ECO:0000313" key="11">
    <source>
        <dbReference type="EMBL" id="TMI83179.1"/>
    </source>
</evidence>
<dbReference type="SMART" id="SM00382">
    <property type="entry name" value="AAA"/>
    <property type="match status" value="2"/>
</dbReference>
<dbReference type="InterPro" id="IPR003593">
    <property type="entry name" value="AAA+_ATPase"/>
</dbReference>
<dbReference type="InterPro" id="IPR050107">
    <property type="entry name" value="ABC_carbohydrate_import_ATPase"/>
</dbReference>
<evidence type="ECO:0000256" key="7">
    <source>
        <dbReference type="ARBA" id="ARBA00022840"/>
    </source>
</evidence>
<feature type="domain" description="ABC transporter" evidence="10">
    <location>
        <begin position="6"/>
        <end position="243"/>
    </location>
</feature>
<evidence type="ECO:0000256" key="5">
    <source>
        <dbReference type="ARBA" id="ARBA00022737"/>
    </source>
</evidence>
<keyword evidence="3" id="KW-1003">Cell membrane</keyword>
<organism evidence="11 12">
    <name type="scientific">Candidatus Segetimicrobium genomatis</name>
    <dbReference type="NCBI Taxonomy" id="2569760"/>
    <lineage>
        <taxon>Bacteria</taxon>
        <taxon>Bacillati</taxon>
        <taxon>Candidatus Sysuimicrobiota</taxon>
        <taxon>Candidatus Sysuimicrobiia</taxon>
        <taxon>Candidatus Sysuimicrobiales</taxon>
        <taxon>Candidatus Segetimicrobiaceae</taxon>
        <taxon>Candidatus Segetimicrobium</taxon>
    </lineage>
</organism>
<dbReference type="GO" id="GO:0005524">
    <property type="term" value="F:ATP binding"/>
    <property type="evidence" value="ECO:0007669"/>
    <property type="project" value="UniProtKB-KW"/>
</dbReference>
<dbReference type="Gene3D" id="3.40.50.300">
    <property type="entry name" value="P-loop containing nucleotide triphosphate hydrolases"/>
    <property type="match status" value="2"/>
</dbReference>
<evidence type="ECO:0000256" key="9">
    <source>
        <dbReference type="ARBA" id="ARBA00023136"/>
    </source>
</evidence>
<dbReference type="GO" id="GO:0016887">
    <property type="term" value="F:ATP hydrolysis activity"/>
    <property type="evidence" value="ECO:0007669"/>
    <property type="project" value="InterPro"/>
</dbReference>
<gene>
    <name evidence="11" type="ORF">E6H04_03460</name>
</gene>
<dbReference type="CDD" id="cd03215">
    <property type="entry name" value="ABC_Carb_Monos_II"/>
    <property type="match status" value="1"/>
</dbReference>
<proteinExistence type="predicted"/>
<dbReference type="InterPro" id="IPR003439">
    <property type="entry name" value="ABC_transporter-like_ATP-bd"/>
</dbReference>
<dbReference type="InterPro" id="IPR027417">
    <property type="entry name" value="P-loop_NTPase"/>
</dbReference>
<evidence type="ECO:0000256" key="8">
    <source>
        <dbReference type="ARBA" id="ARBA00022967"/>
    </source>
</evidence>
<feature type="domain" description="ABC transporter" evidence="10">
    <location>
        <begin position="254"/>
        <end position="495"/>
    </location>
</feature>
<dbReference type="InterPro" id="IPR017871">
    <property type="entry name" value="ABC_transporter-like_CS"/>
</dbReference>
<keyword evidence="7 11" id="KW-0067">ATP-binding</keyword>
<name>A0A537JI22_9BACT</name>
<evidence type="ECO:0000259" key="10">
    <source>
        <dbReference type="PROSITE" id="PS50893"/>
    </source>
</evidence>
<evidence type="ECO:0000256" key="6">
    <source>
        <dbReference type="ARBA" id="ARBA00022741"/>
    </source>
</evidence>
<dbReference type="GO" id="GO:0005886">
    <property type="term" value="C:plasma membrane"/>
    <property type="evidence" value="ECO:0007669"/>
    <property type="project" value="UniProtKB-SubCell"/>
</dbReference>
<protein>
    <submittedName>
        <fullName evidence="11">Sugar ABC transporter ATP-binding protein</fullName>
    </submittedName>
</protein>
<dbReference type="AlphaFoldDB" id="A0A537JI22"/>
<dbReference type="Pfam" id="PF00005">
    <property type="entry name" value="ABC_tran"/>
    <property type="match status" value="2"/>
</dbReference>
<comment type="subcellular location">
    <subcellularLocation>
        <location evidence="1">Cell membrane</location>
        <topology evidence="1">Peripheral membrane protein</topology>
    </subcellularLocation>
</comment>
<dbReference type="CDD" id="cd03216">
    <property type="entry name" value="ABC_Carb_Monos_I"/>
    <property type="match status" value="1"/>
</dbReference>
<dbReference type="EMBL" id="VBAO01000087">
    <property type="protein sequence ID" value="TMI83179.1"/>
    <property type="molecule type" value="Genomic_DNA"/>
</dbReference>
<keyword evidence="4" id="KW-0762">Sugar transport</keyword>
<keyword evidence="9" id="KW-0472">Membrane</keyword>
<dbReference type="PANTHER" id="PTHR43790:SF3">
    <property type="entry name" value="D-ALLOSE IMPORT ATP-BINDING PROTEIN ALSA-RELATED"/>
    <property type="match status" value="1"/>
</dbReference>
<comment type="caution">
    <text evidence="11">The sequence shown here is derived from an EMBL/GenBank/DDBJ whole genome shotgun (WGS) entry which is preliminary data.</text>
</comment>
<keyword evidence="6" id="KW-0547">Nucleotide-binding</keyword>
<keyword evidence="8" id="KW-1278">Translocase</keyword>
<keyword evidence="5" id="KW-0677">Repeat</keyword>
<evidence type="ECO:0000256" key="3">
    <source>
        <dbReference type="ARBA" id="ARBA00022475"/>
    </source>
</evidence>
<dbReference type="FunFam" id="3.40.50.300:FF:000127">
    <property type="entry name" value="Ribose import ATP-binding protein RbsA"/>
    <property type="match status" value="1"/>
</dbReference>
<sequence>MPNALLEMRGITKAFPGVQALRDVDLALHPGEVHVLVGENGAGKSTLIKILSGVYQADRGTIRLGGEPISLRSPRDAQDRGISTVYQEFNLVPQLSVAENIYLGQEPVRGWLGWVDRGRRTAAARELLGSLDIAVPPGGPVRALGVAEQQLVEIARALSRAARIIVMDEPTAALTAHEIRGLFASIRALKARGVGVIYISHRLEELAEIGDRVTVLRDGQRVGTARVGEVSTDAIIRMMVGREVREKYPKTAVAPGEEVLRVQGLTRPGVLTDVSFFLRRGEILGIAGLVGAGRTELALALFGAVPVAGGTVTIKGRTVRVRSPRDAIRAGMALLPEDRKRQGLVLVQPIVTNITLPVVSRLQRWGLLDRRGMRALARRFAGALRIVTPDLDRRVAYLSGGNQQKVVLAKWLATRSEIVIFDEPTRGIDVAAKIEVYQLMSELVAQGTGILMISSELPEVLGMSDRILVMRRGRVAGEFSREDATAERLMAAALAG</sequence>
<evidence type="ECO:0000256" key="1">
    <source>
        <dbReference type="ARBA" id="ARBA00004202"/>
    </source>
</evidence>
<dbReference type="Proteomes" id="UP000320048">
    <property type="component" value="Unassembled WGS sequence"/>
</dbReference>